<evidence type="ECO:0000313" key="1">
    <source>
        <dbReference type="EMBL" id="GEL47097.1"/>
    </source>
</evidence>
<protein>
    <submittedName>
        <fullName evidence="1">Uncharacterized protein</fullName>
    </submittedName>
</protein>
<organism evidence="1 2">
    <name type="scientific">Cellulomonas hominis</name>
    <dbReference type="NCBI Taxonomy" id="156981"/>
    <lineage>
        <taxon>Bacteria</taxon>
        <taxon>Bacillati</taxon>
        <taxon>Actinomycetota</taxon>
        <taxon>Actinomycetes</taxon>
        <taxon>Micrococcales</taxon>
        <taxon>Cellulomonadaceae</taxon>
        <taxon>Cellulomonas</taxon>
    </lineage>
</organism>
<dbReference type="Proteomes" id="UP000321723">
    <property type="component" value="Unassembled WGS sequence"/>
</dbReference>
<gene>
    <name evidence="1" type="ORF">CHO01_22130</name>
</gene>
<comment type="caution">
    <text evidence="1">The sequence shown here is derived from an EMBL/GenBank/DDBJ whole genome shotgun (WGS) entry which is preliminary data.</text>
</comment>
<sequence length="98" mass="10545">MRALWSSAHLAGVEITGFYVSVRSGPRRGLLLGPFATQEVAEAAVELGRECALQVDELAACYEFGTAQVTRLSSRSLRPGLLNRVASRRGVDLQLLAS</sequence>
<dbReference type="AlphaFoldDB" id="A0A511FFI3"/>
<keyword evidence="2" id="KW-1185">Reference proteome</keyword>
<name>A0A511FFI3_9CELL</name>
<proteinExistence type="predicted"/>
<evidence type="ECO:0000313" key="2">
    <source>
        <dbReference type="Proteomes" id="UP000321723"/>
    </source>
</evidence>
<dbReference type="EMBL" id="BJVQ01000029">
    <property type="protein sequence ID" value="GEL47097.1"/>
    <property type="molecule type" value="Genomic_DNA"/>
</dbReference>
<accession>A0A511FFI3</accession>
<reference evidence="1 2" key="1">
    <citation type="submission" date="2019-07" db="EMBL/GenBank/DDBJ databases">
        <title>Whole genome shotgun sequence of Cellulomonas hominis NBRC 16055.</title>
        <authorList>
            <person name="Hosoyama A."/>
            <person name="Uohara A."/>
            <person name="Ohji S."/>
            <person name="Ichikawa N."/>
        </authorList>
    </citation>
    <scope>NUCLEOTIDE SEQUENCE [LARGE SCALE GENOMIC DNA]</scope>
    <source>
        <strain evidence="1 2">NBRC 16055</strain>
    </source>
</reference>